<dbReference type="PROSITE" id="PS50222">
    <property type="entry name" value="EF_HAND_2"/>
    <property type="match status" value="1"/>
</dbReference>
<dbReference type="OrthoDB" id="429467at2759"/>
<dbReference type="InterPro" id="IPR002048">
    <property type="entry name" value="EF_hand_dom"/>
</dbReference>
<dbReference type="AlphaFoldDB" id="A0A653DII8"/>
<evidence type="ECO:0000313" key="4">
    <source>
        <dbReference type="EMBL" id="VEN59677.1"/>
    </source>
</evidence>
<organism evidence="4 5">
    <name type="scientific">Callosobruchus maculatus</name>
    <name type="common">Southern cowpea weevil</name>
    <name type="synonym">Pulse bruchid</name>
    <dbReference type="NCBI Taxonomy" id="64391"/>
    <lineage>
        <taxon>Eukaryota</taxon>
        <taxon>Metazoa</taxon>
        <taxon>Ecdysozoa</taxon>
        <taxon>Arthropoda</taxon>
        <taxon>Hexapoda</taxon>
        <taxon>Insecta</taxon>
        <taxon>Pterygota</taxon>
        <taxon>Neoptera</taxon>
        <taxon>Endopterygota</taxon>
        <taxon>Coleoptera</taxon>
        <taxon>Polyphaga</taxon>
        <taxon>Cucujiformia</taxon>
        <taxon>Chrysomeloidea</taxon>
        <taxon>Chrysomelidae</taxon>
        <taxon>Bruchinae</taxon>
        <taxon>Bruchini</taxon>
        <taxon>Callosobruchus</taxon>
    </lineage>
</organism>
<dbReference type="InterPro" id="IPR011992">
    <property type="entry name" value="EF-hand-dom_pair"/>
</dbReference>
<keyword evidence="5" id="KW-1185">Reference proteome</keyword>
<dbReference type="Pfam" id="PF13405">
    <property type="entry name" value="EF-hand_6"/>
    <property type="match status" value="1"/>
</dbReference>
<dbReference type="Proteomes" id="UP000410492">
    <property type="component" value="Unassembled WGS sequence"/>
</dbReference>
<name>A0A653DII8_CALMS</name>
<sequence>MVNNPQFLLGPESPFQHPLKVAEFKDAFNLMDHDKDGILTKDDLRRTFDDVGKLGSEKELDDMVRECSQPISFTQFLGMFGTRMADTGGQDEDDVIVAAFKAFDDEGYIDAET</sequence>
<feature type="domain" description="EF-hand" evidence="3">
    <location>
        <begin position="19"/>
        <end position="54"/>
    </location>
</feature>
<reference evidence="4 5" key="1">
    <citation type="submission" date="2019-01" db="EMBL/GenBank/DDBJ databases">
        <authorList>
            <person name="Sayadi A."/>
        </authorList>
    </citation>
    <scope>NUCLEOTIDE SEQUENCE [LARGE SCALE GENOMIC DNA]</scope>
</reference>
<dbReference type="InterPro" id="IPR050403">
    <property type="entry name" value="Myosin_RLC"/>
</dbReference>
<evidence type="ECO:0000256" key="2">
    <source>
        <dbReference type="ARBA" id="ARBA00022837"/>
    </source>
</evidence>
<dbReference type="SUPFAM" id="SSF47473">
    <property type="entry name" value="EF-hand"/>
    <property type="match status" value="1"/>
</dbReference>
<dbReference type="GO" id="GO:0005509">
    <property type="term" value="F:calcium ion binding"/>
    <property type="evidence" value="ECO:0007669"/>
    <property type="project" value="InterPro"/>
</dbReference>
<gene>
    <name evidence="4" type="ORF">CALMAC_LOCUS17611</name>
</gene>
<dbReference type="InterPro" id="IPR018247">
    <property type="entry name" value="EF_Hand_1_Ca_BS"/>
</dbReference>
<dbReference type="FunFam" id="1.10.238.10:FF:000178">
    <property type="entry name" value="Calmodulin-2 A"/>
    <property type="match status" value="1"/>
</dbReference>
<evidence type="ECO:0000259" key="3">
    <source>
        <dbReference type="PROSITE" id="PS50222"/>
    </source>
</evidence>
<proteinExistence type="predicted"/>
<accession>A0A653DII8</accession>
<dbReference type="EMBL" id="CAACVG010012122">
    <property type="protein sequence ID" value="VEN59677.1"/>
    <property type="molecule type" value="Genomic_DNA"/>
</dbReference>
<keyword evidence="2" id="KW-0106">Calcium</keyword>
<dbReference type="Gene3D" id="1.10.238.10">
    <property type="entry name" value="EF-hand"/>
    <property type="match status" value="1"/>
</dbReference>
<evidence type="ECO:0000256" key="1">
    <source>
        <dbReference type="ARBA" id="ARBA00022737"/>
    </source>
</evidence>
<dbReference type="PANTHER" id="PTHR23049">
    <property type="entry name" value="MYOSIN REGULATORY LIGHT CHAIN 2"/>
    <property type="match status" value="1"/>
</dbReference>
<protein>
    <recommendedName>
        <fullName evidence="3">EF-hand domain-containing protein</fullName>
    </recommendedName>
</protein>
<evidence type="ECO:0000313" key="5">
    <source>
        <dbReference type="Proteomes" id="UP000410492"/>
    </source>
</evidence>
<keyword evidence="1" id="KW-0677">Repeat</keyword>
<dbReference type="GO" id="GO:0043226">
    <property type="term" value="C:organelle"/>
    <property type="evidence" value="ECO:0007669"/>
    <property type="project" value="UniProtKB-ARBA"/>
</dbReference>
<dbReference type="PROSITE" id="PS00018">
    <property type="entry name" value="EF_HAND_1"/>
    <property type="match status" value="1"/>
</dbReference>